<dbReference type="Proteomes" id="UP000056905">
    <property type="component" value="Chromosome"/>
</dbReference>
<feature type="transmembrane region" description="Helical" evidence="1">
    <location>
        <begin position="175"/>
        <end position="196"/>
    </location>
</feature>
<keyword evidence="2" id="KW-0732">Signal</keyword>
<keyword evidence="1" id="KW-1133">Transmembrane helix</keyword>
<dbReference type="EMBL" id="CP013002">
    <property type="protein sequence ID" value="ALL12317.1"/>
    <property type="molecule type" value="Genomic_DNA"/>
</dbReference>
<evidence type="ECO:0000313" key="3">
    <source>
        <dbReference type="EMBL" id="ALL12317.1"/>
    </source>
</evidence>
<sequence>MTPRTLPVSPVLFAVAVAAAVALMPSIALAENLEARAGDPAWMHLGANALLWAHIAGGAIGMITGVVALASRKGQSVHRKAGTVFFLAMFTAYAIGAGVAPFLQTGQRPNVVAGIMALYLLISGTMAARQRDVKAGAPEVIGLIVALAITAAGVTFMQMGAASPTGTVDGSPPPAFFLFTVAGAFAAAGELHVLVRKQLSRVSRIARHLWRMCFSLFIASGSFFLGQQQVFPKAVQDSALLYVLALAPLPIMLFWLGKVRFDDWRRRRVKAAVAA</sequence>
<reference evidence="3 4" key="1">
    <citation type="submission" date="2015-10" db="EMBL/GenBank/DDBJ databases">
        <title>Conservation of the essential genome among Caulobacter and Brevundimonas species.</title>
        <authorList>
            <person name="Scott D."/>
            <person name="Ely B."/>
        </authorList>
    </citation>
    <scope>NUCLEOTIDE SEQUENCE [LARGE SCALE GENOMIC DNA]</scope>
    <source>
        <strain evidence="3 4">CB4</strain>
    </source>
</reference>
<keyword evidence="4" id="KW-1185">Reference proteome</keyword>
<protein>
    <recommendedName>
        <fullName evidence="5">DUF2306 domain-containing protein</fullName>
    </recommendedName>
</protein>
<proteinExistence type="predicted"/>
<feature type="transmembrane region" description="Helical" evidence="1">
    <location>
        <begin position="140"/>
        <end position="163"/>
    </location>
</feature>
<keyword evidence="1" id="KW-0472">Membrane</keyword>
<feature type="transmembrane region" description="Helical" evidence="1">
    <location>
        <begin position="82"/>
        <end position="103"/>
    </location>
</feature>
<dbReference type="AlphaFoldDB" id="A0A0P0NWA5"/>
<accession>A0A0P0NWA5</accession>
<dbReference type="RefSeq" id="WP_062143778.1">
    <property type="nucleotide sequence ID" value="NZ_CP013002.1"/>
</dbReference>
<evidence type="ECO:0000256" key="2">
    <source>
        <dbReference type="SAM" id="SignalP"/>
    </source>
</evidence>
<evidence type="ECO:0000313" key="4">
    <source>
        <dbReference type="Proteomes" id="UP000056905"/>
    </source>
</evidence>
<organism evidence="3 4">
    <name type="scientific">Caulobacter henricii</name>
    <dbReference type="NCBI Taxonomy" id="69395"/>
    <lineage>
        <taxon>Bacteria</taxon>
        <taxon>Pseudomonadati</taxon>
        <taxon>Pseudomonadota</taxon>
        <taxon>Alphaproteobacteria</taxon>
        <taxon>Caulobacterales</taxon>
        <taxon>Caulobacteraceae</taxon>
        <taxon>Caulobacter</taxon>
    </lineage>
</organism>
<name>A0A0P0NWA5_9CAUL</name>
<feature type="transmembrane region" description="Helical" evidence="1">
    <location>
        <begin position="49"/>
        <end position="70"/>
    </location>
</feature>
<gene>
    <name evidence="3" type="ORF">AQ619_02470</name>
</gene>
<feature type="transmembrane region" description="Helical" evidence="1">
    <location>
        <begin position="109"/>
        <end position="128"/>
    </location>
</feature>
<dbReference type="KEGG" id="chq:AQ619_02470"/>
<feature type="signal peptide" evidence="2">
    <location>
        <begin position="1"/>
        <end position="30"/>
    </location>
</feature>
<evidence type="ECO:0008006" key="5">
    <source>
        <dbReference type="Google" id="ProtNLM"/>
    </source>
</evidence>
<feature type="transmembrane region" description="Helical" evidence="1">
    <location>
        <begin position="239"/>
        <end position="257"/>
    </location>
</feature>
<feature type="transmembrane region" description="Helical" evidence="1">
    <location>
        <begin position="208"/>
        <end position="227"/>
    </location>
</feature>
<feature type="chain" id="PRO_5006052421" description="DUF2306 domain-containing protein" evidence="2">
    <location>
        <begin position="31"/>
        <end position="275"/>
    </location>
</feature>
<evidence type="ECO:0000256" key="1">
    <source>
        <dbReference type="SAM" id="Phobius"/>
    </source>
</evidence>
<keyword evidence="1" id="KW-0812">Transmembrane</keyword>
<dbReference type="OrthoDB" id="5653727at2"/>